<dbReference type="SMART" id="SM00220">
    <property type="entry name" value="S_TKc"/>
    <property type="match status" value="1"/>
</dbReference>
<evidence type="ECO:0000256" key="1">
    <source>
        <dbReference type="ARBA" id="ARBA00012513"/>
    </source>
</evidence>
<organism evidence="10 11">
    <name type="scientific">Cardiosporidium cionae</name>
    <dbReference type="NCBI Taxonomy" id="476202"/>
    <lineage>
        <taxon>Eukaryota</taxon>
        <taxon>Sar</taxon>
        <taxon>Alveolata</taxon>
        <taxon>Apicomplexa</taxon>
        <taxon>Aconoidasida</taxon>
        <taxon>Nephromycida</taxon>
        <taxon>Cardiosporidium</taxon>
    </lineage>
</organism>
<name>A0ABQ7J8A7_9APIC</name>
<evidence type="ECO:0000259" key="9">
    <source>
        <dbReference type="PROSITE" id="PS50011"/>
    </source>
</evidence>
<reference evidence="10 11" key="1">
    <citation type="journal article" date="2020" name="bioRxiv">
        <title>Metabolic contributions of an alphaproteobacterial endosymbiont in the apicomplexan Cardiosporidium cionae.</title>
        <authorList>
            <person name="Hunter E.S."/>
            <person name="Paight C.J."/>
            <person name="Lane C.E."/>
        </authorList>
    </citation>
    <scope>NUCLEOTIDE SEQUENCE [LARGE SCALE GENOMIC DNA]</scope>
    <source>
        <strain evidence="10">ESH_2018</strain>
    </source>
</reference>
<comment type="catalytic activity">
    <reaction evidence="7">
        <text>L-threonyl-[protein] + ATP = O-phospho-L-threonyl-[protein] + ADP + H(+)</text>
        <dbReference type="Rhea" id="RHEA:46608"/>
        <dbReference type="Rhea" id="RHEA-COMP:11060"/>
        <dbReference type="Rhea" id="RHEA-COMP:11605"/>
        <dbReference type="ChEBI" id="CHEBI:15378"/>
        <dbReference type="ChEBI" id="CHEBI:30013"/>
        <dbReference type="ChEBI" id="CHEBI:30616"/>
        <dbReference type="ChEBI" id="CHEBI:61977"/>
        <dbReference type="ChEBI" id="CHEBI:456216"/>
        <dbReference type="EC" id="2.7.11.1"/>
    </reaction>
</comment>
<keyword evidence="2" id="KW-0723">Serine/threonine-protein kinase</keyword>
<keyword evidence="6" id="KW-0067">ATP-binding</keyword>
<accession>A0ABQ7J8A7</accession>
<keyword evidence="11" id="KW-1185">Reference proteome</keyword>
<dbReference type="Pfam" id="PF00069">
    <property type="entry name" value="Pkinase"/>
    <property type="match status" value="1"/>
</dbReference>
<evidence type="ECO:0000313" key="10">
    <source>
        <dbReference type="EMBL" id="KAF8820169.1"/>
    </source>
</evidence>
<dbReference type="PROSITE" id="PS00108">
    <property type="entry name" value="PROTEIN_KINASE_ST"/>
    <property type="match status" value="1"/>
</dbReference>
<feature type="domain" description="Protein kinase" evidence="9">
    <location>
        <begin position="25"/>
        <end position="296"/>
    </location>
</feature>
<keyword evidence="3" id="KW-0808">Transferase</keyword>
<dbReference type="EC" id="2.7.11.1" evidence="1"/>
<dbReference type="Gene3D" id="1.10.510.10">
    <property type="entry name" value="Transferase(Phosphotransferase) domain 1"/>
    <property type="match status" value="1"/>
</dbReference>
<keyword evidence="4" id="KW-0547">Nucleotide-binding</keyword>
<evidence type="ECO:0000313" key="11">
    <source>
        <dbReference type="Proteomes" id="UP000823046"/>
    </source>
</evidence>
<dbReference type="Proteomes" id="UP000823046">
    <property type="component" value="Unassembled WGS sequence"/>
</dbReference>
<proteinExistence type="predicted"/>
<protein>
    <recommendedName>
        <fullName evidence="1">non-specific serine/threonine protein kinase</fullName>
        <ecNumber evidence="1">2.7.11.1</ecNumber>
    </recommendedName>
</protein>
<evidence type="ECO:0000256" key="3">
    <source>
        <dbReference type="ARBA" id="ARBA00022679"/>
    </source>
</evidence>
<dbReference type="PANTHER" id="PTHR22967">
    <property type="entry name" value="SERINE/THREONINE PROTEIN KINASE"/>
    <property type="match status" value="1"/>
</dbReference>
<evidence type="ECO:0000256" key="6">
    <source>
        <dbReference type="ARBA" id="ARBA00022840"/>
    </source>
</evidence>
<evidence type="ECO:0000256" key="8">
    <source>
        <dbReference type="ARBA" id="ARBA00048679"/>
    </source>
</evidence>
<evidence type="ECO:0000256" key="7">
    <source>
        <dbReference type="ARBA" id="ARBA00047899"/>
    </source>
</evidence>
<evidence type="ECO:0000256" key="5">
    <source>
        <dbReference type="ARBA" id="ARBA00022777"/>
    </source>
</evidence>
<dbReference type="PROSITE" id="PS50011">
    <property type="entry name" value="PROTEIN_KINASE_DOM"/>
    <property type="match status" value="1"/>
</dbReference>
<gene>
    <name evidence="10" type="ORF">IE077_003481</name>
</gene>
<evidence type="ECO:0000256" key="2">
    <source>
        <dbReference type="ARBA" id="ARBA00022527"/>
    </source>
</evidence>
<dbReference type="InterPro" id="IPR008271">
    <property type="entry name" value="Ser/Thr_kinase_AS"/>
</dbReference>
<evidence type="ECO:0000256" key="4">
    <source>
        <dbReference type="ARBA" id="ARBA00022741"/>
    </source>
</evidence>
<comment type="caution">
    <text evidence="10">The sequence shown here is derived from an EMBL/GenBank/DDBJ whole genome shotgun (WGS) entry which is preliminary data.</text>
</comment>
<dbReference type="InterPro" id="IPR011009">
    <property type="entry name" value="Kinase-like_dom_sf"/>
</dbReference>
<dbReference type="InterPro" id="IPR000719">
    <property type="entry name" value="Prot_kinase_dom"/>
</dbReference>
<dbReference type="EMBL" id="JADAQX010000457">
    <property type="protein sequence ID" value="KAF8820169.1"/>
    <property type="molecule type" value="Genomic_DNA"/>
</dbReference>
<comment type="catalytic activity">
    <reaction evidence="8">
        <text>L-seryl-[protein] + ATP = O-phospho-L-seryl-[protein] + ADP + H(+)</text>
        <dbReference type="Rhea" id="RHEA:17989"/>
        <dbReference type="Rhea" id="RHEA-COMP:9863"/>
        <dbReference type="Rhea" id="RHEA-COMP:11604"/>
        <dbReference type="ChEBI" id="CHEBI:15378"/>
        <dbReference type="ChEBI" id="CHEBI:29999"/>
        <dbReference type="ChEBI" id="CHEBI:30616"/>
        <dbReference type="ChEBI" id="CHEBI:83421"/>
        <dbReference type="ChEBI" id="CHEBI:456216"/>
        <dbReference type="EC" id="2.7.11.1"/>
    </reaction>
</comment>
<dbReference type="SUPFAM" id="SSF56112">
    <property type="entry name" value="Protein kinase-like (PK-like)"/>
    <property type="match status" value="1"/>
</dbReference>
<keyword evidence="5" id="KW-0418">Kinase</keyword>
<sequence length="615" mass="69922">MQSFKNILGLGSSNAHQYNINDKIIRDEKLLSEGAFAFVWSARDIRSNKLYALKKILCQDRERLNLANREISFLEQIPPHPNLISYHGSVIVPYEKLKEVNLLLELCDGGHLLDLLDKNHGVLEEDQIIAYFIEIVKGVHHLHTLDTPIAHRDLKVENILLNKEGKLKICDFGSCSSSFIDTKTCSREDLLRERESIERYTTMLYRSPEMVDLHRQYRIDEKVDIWMLGCILFTMAFYRHPFQDESSLAISNAKYDFPASHRYSKNITDLIHWMLSIEPSERPSSGDLLNILENYRNMKEIPLPKVIVERVLLYDQRKSADRLVFQKPFDSVEFTNKPRKGSKRLQNKVLSTDDFFNPSVPKWSEGSHPVADNMDLFSVDLLTDSIHADIWDTDSELPRDTNGPGVSNGWASFDEEIVDNATPDEFMDLDFWESFPPSQNTKDSPFVLGGDSTNEAPFDHPFMNQPPQNDFLSLEHLVENKNEPLLESLSDLQFNPSSNLVAVPDIDPGNLKNATSALVSNNHIFSSSPNSAVATTHVNSELHSFRNEKFPVMDIFGSVLQVHDDTACTPKKAEKNELFNDLAFDAENSTYMVTGTADTSLCMSDCKETGNGYCK</sequence>
<dbReference type="PANTHER" id="PTHR22967:SF57">
    <property type="entry name" value="AUXILIN, ISOFORM A-RELATED"/>
    <property type="match status" value="1"/>
</dbReference>